<dbReference type="OrthoDB" id="304861at2"/>
<feature type="transmembrane region" description="Helical" evidence="1">
    <location>
        <begin position="9"/>
        <end position="30"/>
    </location>
</feature>
<gene>
    <name evidence="2" type="ORF">EPJ72_11600</name>
</gene>
<evidence type="ECO:0000256" key="1">
    <source>
        <dbReference type="SAM" id="Phobius"/>
    </source>
</evidence>
<organism evidence="2 3">
    <name type="scientific">Brachyspira pilosicoli</name>
    <name type="common">Serpulina pilosicoli</name>
    <dbReference type="NCBI Taxonomy" id="52584"/>
    <lineage>
        <taxon>Bacteria</taxon>
        <taxon>Pseudomonadati</taxon>
        <taxon>Spirochaetota</taxon>
        <taxon>Spirochaetia</taxon>
        <taxon>Brachyspirales</taxon>
        <taxon>Brachyspiraceae</taxon>
        <taxon>Brachyspira</taxon>
    </lineage>
</organism>
<dbReference type="AlphaFoldDB" id="A0A5C8EF81"/>
<name>A0A5C8EF81_BRAPL</name>
<evidence type="ECO:0000313" key="3">
    <source>
        <dbReference type="Proteomes" id="UP000323176"/>
    </source>
</evidence>
<keyword evidence="1" id="KW-0472">Membrane</keyword>
<keyword evidence="1" id="KW-1133">Transmembrane helix</keyword>
<protein>
    <recommendedName>
        <fullName evidence="4">Sulfatase</fullName>
    </recommendedName>
</protein>
<feature type="transmembrane region" description="Helical" evidence="1">
    <location>
        <begin position="145"/>
        <end position="166"/>
    </location>
</feature>
<comment type="caution">
    <text evidence="2">The sequence shown here is derived from an EMBL/GenBank/DDBJ whole genome shotgun (WGS) entry which is preliminary data.</text>
</comment>
<accession>A0A5C8EF81</accession>
<reference evidence="2 3" key="1">
    <citation type="journal article" date="1992" name="Lakartidningen">
        <title>[Penicillin V and not amoxicillin is the first choice preparation in acute otitis].</title>
        <authorList>
            <person name="Kamme C."/>
            <person name="Lundgren K."/>
            <person name="Prellner K."/>
        </authorList>
    </citation>
    <scope>NUCLEOTIDE SEQUENCE [LARGE SCALE GENOMIC DNA]</scope>
    <source>
        <strain evidence="2 3">PC5538III-hc</strain>
    </source>
</reference>
<keyword evidence="1" id="KW-0812">Transmembrane</keyword>
<evidence type="ECO:0000313" key="2">
    <source>
        <dbReference type="EMBL" id="TXJ36435.1"/>
    </source>
</evidence>
<dbReference type="EMBL" id="SAXY01000072">
    <property type="protein sequence ID" value="TXJ36435.1"/>
    <property type="molecule type" value="Genomic_DNA"/>
</dbReference>
<proteinExistence type="predicted"/>
<feature type="transmembrane region" description="Helical" evidence="1">
    <location>
        <begin position="257"/>
        <end position="278"/>
    </location>
</feature>
<sequence length="728" mass="85799">MKNLINKKFLIIYSILISLIFLSLCILYILCNIERTAYLSSFKKVSDNNYNCKINYYDNKFFKNNKIFMVYPYFNYDTDHVLNQKNLSYKLTSYNNLDFDDKIDIQYKLKLKKEVFIFFIFIILIFPIVYLYIIPNIINNYKIYILLLIIHILLYFLLTKLILPLYSMLKLQTNIYDILYSYLFIIISYNLLSYIPNCVHIKNHRIIFTILFCIITNFSFFVIEIIALSVLDMVVLFSDMPNLYSSLITVLTIQMKIITIISSIIYFSSLLILLFLFIYNLYKMFKMKKLNAIMMMLLIISISYILFLRPNKIEMWSIDFLRNANKRGIIYTLNYRINYDRMNNIKPNKELVLNSINLLKTYEEKRDLSNLLLQDSENKRDIFLIFLESFYDYSHFVKLFNKDPFPREYRKWANSSKKIAPNVNNGSFYARLSGLTASSPLYPKTQSEKIDKTLIGLLNENGYCTLALEEALNTYNLKTFYPSIGFSNSIFGLNITNINKYLETNINNLKQPLFVSGFTILGHTDSHIENDFNIAEKNKKFMNYFNGNDRVNLLETIDNSVMTSIEIIKIRDTILKHSPNALIIFKHDHLYPYLRAIVERSTIDENIKRSFLEDNSPSPILIWDGTNGAYKPAINLMPENIPMFIAINAGVTNYKNSVISLLYKEEINNNISTYHKYYKVTNNSIILENNVDESSEIFKYENAQKILSQDIFQGKKYYYELISDLENN</sequence>
<feature type="transmembrane region" description="Helical" evidence="1">
    <location>
        <begin position="207"/>
        <end position="237"/>
    </location>
</feature>
<evidence type="ECO:0008006" key="4">
    <source>
        <dbReference type="Google" id="ProtNLM"/>
    </source>
</evidence>
<feature type="transmembrane region" description="Helical" evidence="1">
    <location>
        <begin position="115"/>
        <end position="133"/>
    </location>
</feature>
<dbReference type="Proteomes" id="UP000323176">
    <property type="component" value="Unassembled WGS sequence"/>
</dbReference>
<feature type="transmembrane region" description="Helical" evidence="1">
    <location>
        <begin position="290"/>
        <end position="308"/>
    </location>
</feature>
<feature type="transmembrane region" description="Helical" evidence="1">
    <location>
        <begin position="178"/>
        <end position="195"/>
    </location>
</feature>